<evidence type="ECO:0000313" key="4">
    <source>
        <dbReference type="Proteomes" id="UP000178068"/>
    </source>
</evidence>
<protein>
    <recommendedName>
        <fullName evidence="2">UPF0102 protein A3F35_02530</fullName>
    </recommendedName>
</protein>
<gene>
    <name evidence="3" type="ORF">A3F35_02530</name>
</gene>
<dbReference type="NCBIfam" id="NF009154">
    <property type="entry name" value="PRK12497.3-3"/>
    <property type="match status" value="1"/>
</dbReference>
<comment type="caution">
    <text evidence="3">The sequence shown here is derived from an EMBL/GenBank/DDBJ whole genome shotgun (WGS) entry which is preliminary data.</text>
</comment>
<dbReference type="HAMAP" id="MF_00048">
    <property type="entry name" value="UPF0102"/>
    <property type="match status" value="1"/>
</dbReference>
<dbReference type="InterPro" id="IPR011335">
    <property type="entry name" value="Restrct_endonuc-II-like"/>
</dbReference>
<proteinExistence type="inferred from homology"/>
<dbReference type="STRING" id="1802603.A3F35_02530"/>
<accession>A0A1G1WRQ0</accession>
<dbReference type="PANTHER" id="PTHR34039:SF1">
    <property type="entry name" value="UPF0102 PROTEIN YRAN"/>
    <property type="match status" value="1"/>
</dbReference>
<dbReference type="InterPro" id="IPR011856">
    <property type="entry name" value="tRNA_endonuc-like_dom_sf"/>
</dbReference>
<dbReference type="AlphaFoldDB" id="A0A1G1WRQ0"/>
<name>A0A1G1WRQ0_9BACT</name>
<comment type="similarity">
    <text evidence="1 2">Belongs to the UPF0102 family.</text>
</comment>
<evidence type="ECO:0000313" key="3">
    <source>
        <dbReference type="EMBL" id="OGY29847.1"/>
    </source>
</evidence>
<dbReference type="Pfam" id="PF02021">
    <property type="entry name" value="UPF0102"/>
    <property type="match status" value="1"/>
</dbReference>
<dbReference type="Proteomes" id="UP000178068">
    <property type="component" value="Unassembled WGS sequence"/>
</dbReference>
<evidence type="ECO:0000256" key="2">
    <source>
        <dbReference type="HAMAP-Rule" id="MF_00048"/>
    </source>
</evidence>
<evidence type="ECO:0000256" key="1">
    <source>
        <dbReference type="ARBA" id="ARBA00006738"/>
    </source>
</evidence>
<dbReference type="Gene3D" id="3.40.1350.10">
    <property type="match status" value="1"/>
</dbReference>
<dbReference type="InterPro" id="IPR003509">
    <property type="entry name" value="UPF0102_YraN-like"/>
</dbReference>
<reference evidence="3 4" key="1">
    <citation type="journal article" date="2016" name="Nat. Commun.">
        <title>Thousands of microbial genomes shed light on interconnected biogeochemical processes in an aquifer system.</title>
        <authorList>
            <person name="Anantharaman K."/>
            <person name="Brown C.T."/>
            <person name="Hug L.A."/>
            <person name="Sharon I."/>
            <person name="Castelle C.J."/>
            <person name="Probst A.J."/>
            <person name="Thomas B.C."/>
            <person name="Singh A."/>
            <person name="Wilkins M.J."/>
            <person name="Karaoz U."/>
            <person name="Brodie E.L."/>
            <person name="Williams K.H."/>
            <person name="Hubbard S.S."/>
            <person name="Banfield J.F."/>
        </authorList>
    </citation>
    <scope>NUCLEOTIDE SEQUENCE [LARGE SCALE GENOMIC DNA]</scope>
</reference>
<dbReference type="CDD" id="cd20736">
    <property type="entry name" value="PoNe_Nuclease"/>
    <property type="match status" value="1"/>
</dbReference>
<sequence length="119" mass="13194">MSKTASGRVGEQIAFQFLVKSGYKIIARNFRTKMGEIDLVALEDGCLVFVEVKARWSREFGLPEEAINQAKLASISRVGEIFRMKQRGLPPGSRIDVVAIELNNGGKPERIEIIKSVTS</sequence>
<dbReference type="SUPFAM" id="SSF52980">
    <property type="entry name" value="Restriction endonuclease-like"/>
    <property type="match status" value="1"/>
</dbReference>
<dbReference type="EMBL" id="MHCZ01000019">
    <property type="protein sequence ID" value="OGY29847.1"/>
    <property type="molecule type" value="Genomic_DNA"/>
</dbReference>
<dbReference type="GO" id="GO:0003676">
    <property type="term" value="F:nucleic acid binding"/>
    <property type="evidence" value="ECO:0007669"/>
    <property type="project" value="InterPro"/>
</dbReference>
<dbReference type="PANTHER" id="PTHR34039">
    <property type="entry name" value="UPF0102 PROTEIN YRAN"/>
    <property type="match status" value="1"/>
</dbReference>
<organism evidence="3 4">
    <name type="scientific">Candidatus Woykebacteria bacterium RIFCSPHIGHO2_12_FULL_45_10</name>
    <dbReference type="NCBI Taxonomy" id="1802603"/>
    <lineage>
        <taxon>Bacteria</taxon>
        <taxon>Candidatus Woykeibacteriota</taxon>
    </lineage>
</organism>